<feature type="transmembrane region" description="Helical" evidence="1">
    <location>
        <begin position="30"/>
        <end position="52"/>
    </location>
</feature>
<accession>A0ABY9BPS5</accession>
<keyword evidence="1" id="KW-0812">Transmembrane</keyword>
<organism evidence="2 3">
    <name type="scientific">Vitis vinifera</name>
    <name type="common">Grape</name>
    <dbReference type="NCBI Taxonomy" id="29760"/>
    <lineage>
        <taxon>Eukaryota</taxon>
        <taxon>Viridiplantae</taxon>
        <taxon>Streptophyta</taxon>
        <taxon>Embryophyta</taxon>
        <taxon>Tracheophyta</taxon>
        <taxon>Spermatophyta</taxon>
        <taxon>Magnoliopsida</taxon>
        <taxon>eudicotyledons</taxon>
        <taxon>Gunneridae</taxon>
        <taxon>Pentapetalae</taxon>
        <taxon>rosids</taxon>
        <taxon>Vitales</taxon>
        <taxon>Vitaceae</taxon>
        <taxon>Viteae</taxon>
        <taxon>Vitis</taxon>
    </lineage>
</organism>
<evidence type="ECO:0000313" key="3">
    <source>
        <dbReference type="Proteomes" id="UP001227230"/>
    </source>
</evidence>
<sequence>MDGGFRGLFGTLSNGLWNCVFEDFSGTGEVSWALFGGLSVLVLSGLGVFAFIEKESGRSEEGYSGEKEKGSRRE</sequence>
<evidence type="ECO:0000313" key="2">
    <source>
        <dbReference type="EMBL" id="WJZ84697.1"/>
    </source>
</evidence>
<gene>
    <name evidence="2" type="ORF">VitviT2T_004290</name>
</gene>
<keyword evidence="3" id="KW-1185">Reference proteome</keyword>
<dbReference type="Proteomes" id="UP001227230">
    <property type="component" value="Chromosome 3"/>
</dbReference>
<dbReference type="EMBL" id="CP126650">
    <property type="protein sequence ID" value="WJZ84697.1"/>
    <property type="molecule type" value="Genomic_DNA"/>
</dbReference>
<reference evidence="2 3" key="1">
    <citation type="journal article" date="2023" name="Hortic Res">
        <title>The complete reference genome for grapevine (Vitis vinifera L.) genetics and breeding.</title>
        <authorList>
            <person name="Shi X."/>
            <person name="Cao S."/>
            <person name="Wang X."/>
            <person name="Huang S."/>
            <person name="Wang Y."/>
            <person name="Liu Z."/>
            <person name="Liu W."/>
            <person name="Leng X."/>
            <person name="Peng Y."/>
            <person name="Wang N."/>
            <person name="Wang Y."/>
            <person name="Ma Z."/>
            <person name="Xu X."/>
            <person name="Zhang F."/>
            <person name="Xue H."/>
            <person name="Zhong H."/>
            <person name="Wang Y."/>
            <person name="Zhang K."/>
            <person name="Velt A."/>
            <person name="Avia K."/>
            <person name="Holtgrawe D."/>
            <person name="Grimplet J."/>
            <person name="Matus J.T."/>
            <person name="Ware D."/>
            <person name="Wu X."/>
            <person name="Wang H."/>
            <person name="Liu C."/>
            <person name="Fang Y."/>
            <person name="Rustenholz C."/>
            <person name="Cheng Z."/>
            <person name="Xiao H."/>
            <person name="Zhou Y."/>
        </authorList>
    </citation>
    <scope>NUCLEOTIDE SEQUENCE [LARGE SCALE GENOMIC DNA]</scope>
    <source>
        <strain evidence="3">cv. Pinot noir / PN40024</strain>
        <tissue evidence="2">Leaf</tissue>
    </source>
</reference>
<proteinExistence type="predicted"/>
<protein>
    <submittedName>
        <fullName evidence="2">Uncharacterized protein</fullName>
    </submittedName>
</protein>
<evidence type="ECO:0000256" key="1">
    <source>
        <dbReference type="SAM" id="Phobius"/>
    </source>
</evidence>
<keyword evidence="1" id="KW-0472">Membrane</keyword>
<name>A0ABY9BPS5_VITVI</name>
<keyword evidence="1" id="KW-1133">Transmembrane helix</keyword>